<gene>
    <name evidence="1" type="ORF">QR79_26670</name>
</gene>
<protein>
    <submittedName>
        <fullName evidence="1">Uncharacterized protein</fullName>
    </submittedName>
</protein>
<reference evidence="1 2" key="1">
    <citation type="submission" date="2014-11" db="EMBL/GenBank/DDBJ databases">
        <title>Comparative genomics of Methylobacterium species.</title>
        <authorList>
            <person name="Chaudhry V."/>
            <person name="Patil P.B."/>
        </authorList>
    </citation>
    <scope>NUCLEOTIDE SEQUENCE [LARGE SCALE GENOMIC DNA]</scope>
    <source>
        <strain evidence="1 2">SE3.6</strain>
    </source>
</reference>
<dbReference type="RefSeq" id="WP_048431293.1">
    <property type="nucleotide sequence ID" value="NZ_JTHF01000365.1"/>
</dbReference>
<evidence type="ECO:0000313" key="2">
    <source>
        <dbReference type="Proteomes" id="UP000036471"/>
    </source>
</evidence>
<sequence>MSETVSEQLVEQRVRNRIIEYLELAASAENQRAYECNVPIAVVPEEMVEHWSDLMNGAHIDDVLAEEWIVFSDAEKKAMRDFHSAWLATSEGTPMPMPRSIEDLLGTPVWDRFMEAARVALQAFEPRGRFSEDVEERFGS</sequence>
<accession>A0ABR5GVM0</accession>
<dbReference type="Proteomes" id="UP000036471">
    <property type="component" value="Unassembled WGS sequence"/>
</dbReference>
<comment type="caution">
    <text evidence="1">The sequence shown here is derived from an EMBL/GenBank/DDBJ whole genome shotgun (WGS) entry which is preliminary data.</text>
</comment>
<name>A0ABR5GVM0_9HYPH</name>
<proteinExistence type="predicted"/>
<organism evidence="1 2">
    <name type="scientific">Methylobacterium indicum</name>
    <dbReference type="NCBI Taxonomy" id="1775910"/>
    <lineage>
        <taxon>Bacteria</taxon>
        <taxon>Pseudomonadati</taxon>
        <taxon>Pseudomonadota</taxon>
        <taxon>Alphaproteobacteria</taxon>
        <taxon>Hyphomicrobiales</taxon>
        <taxon>Methylobacteriaceae</taxon>
        <taxon>Methylobacterium</taxon>
    </lineage>
</organism>
<evidence type="ECO:0000313" key="1">
    <source>
        <dbReference type="EMBL" id="KMO13784.1"/>
    </source>
</evidence>
<dbReference type="EMBL" id="JTHG01000310">
    <property type="protein sequence ID" value="KMO13784.1"/>
    <property type="molecule type" value="Genomic_DNA"/>
</dbReference>
<keyword evidence="2" id="KW-1185">Reference proteome</keyword>